<name>A0AA38YIF3_VITRO</name>
<dbReference type="AlphaFoldDB" id="A0AA38YIF3"/>
<keyword evidence="2" id="KW-1185">Reference proteome</keyword>
<evidence type="ECO:0000313" key="1">
    <source>
        <dbReference type="EMBL" id="KAJ9671056.1"/>
    </source>
</evidence>
<sequence length="287" mass="33641">MGYYYSNKNGELVWCLTDKSLRNVQLTRDSSRDTNFIDDEYPISEDDDLYDNYVDANEEWVGDEKNICDDDIRNLSSDTNEKINRDKPQYPQFVVDTDMANLEFNFRAIVREYVIKNGRNVKSIENEKDKVRVVCPKGCHWVAYVVEVRNEKTFQVRTYNGQHTCSRVFKNDNVKSRYLCNKYVNHFRSNLKLSIGAFMIIVRNSLAYEVSPRTYINQYAKLPNYCAEMRRTNSGSIVILKTELVEDKGLVSAIEKLLLNYEHGHCLRHLYNNCKQNFKGLALKDRV</sequence>
<dbReference type="PANTHER" id="PTHR31973:SF187">
    <property type="entry name" value="MUTATOR TRANSPOSASE MUDRA PROTEIN"/>
    <property type="match status" value="1"/>
</dbReference>
<dbReference type="Proteomes" id="UP001168098">
    <property type="component" value="Unassembled WGS sequence"/>
</dbReference>
<dbReference type="EMBL" id="JARBHA010000020">
    <property type="protein sequence ID" value="KAJ9671056.1"/>
    <property type="molecule type" value="Genomic_DNA"/>
</dbReference>
<gene>
    <name evidence="1" type="ORF">PVL29_027177</name>
</gene>
<accession>A0AA38YIF3</accession>
<organism evidence="1 2">
    <name type="scientific">Vitis rotundifolia</name>
    <name type="common">Muscadine grape</name>
    <dbReference type="NCBI Taxonomy" id="103349"/>
    <lineage>
        <taxon>Eukaryota</taxon>
        <taxon>Viridiplantae</taxon>
        <taxon>Streptophyta</taxon>
        <taxon>Embryophyta</taxon>
        <taxon>Tracheophyta</taxon>
        <taxon>Spermatophyta</taxon>
        <taxon>Magnoliopsida</taxon>
        <taxon>eudicotyledons</taxon>
        <taxon>Gunneridae</taxon>
        <taxon>Pentapetalae</taxon>
        <taxon>rosids</taxon>
        <taxon>Vitales</taxon>
        <taxon>Vitaceae</taxon>
        <taxon>Viteae</taxon>
        <taxon>Vitis</taxon>
    </lineage>
</organism>
<proteinExistence type="predicted"/>
<evidence type="ECO:0000313" key="2">
    <source>
        <dbReference type="Proteomes" id="UP001168098"/>
    </source>
</evidence>
<comment type="caution">
    <text evidence="1">The sequence shown here is derived from an EMBL/GenBank/DDBJ whole genome shotgun (WGS) entry which is preliminary data.</text>
</comment>
<evidence type="ECO:0008006" key="3">
    <source>
        <dbReference type="Google" id="ProtNLM"/>
    </source>
</evidence>
<protein>
    <recommendedName>
        <fullName evidence="3">Transposase MuDR plant domain-containing protein</fullName>
    </recommendedName>
</protein>
<dbReference type="PANTHER" id="PTHR31973">
    <property type="entry name" value="POLYPROTEIN, PUTATIVE-RELATED"/>
    <property type="match status" value="1"/>
</dbReference>
<reference evidence="1 2" key="1">
    <citation type="journal article" date="2023" name="BMC Biotechnol.">
        <title>Vitis rotundifolia cv Carlos genome sequencing.</title>
        <authorList>
            <person name="Huff M."/>
            <person name="Hulse-Kemp A."/>
            <person name="Scheffler B."/>
            <person name="Youngblood R."/>
            <person name="Simpson S."/>
            <person name="Babiker E."/>
            <person name="Staton M."/>
        </authorList>
    </citation>
    <scope>NUCLEOTIDE SEQUENCE [LARGE SCALE GENOMIC DNA]</scope>
    <source>
        <tissue evidence="1">Leaf</tissue>
    </source>
</reference>